<dbReference type="InterPro" id="IPR035940">
    <property type="entry name" value="CAP_sf"/>
</dbReference>
<reference evidence="4" key="1">
    <citation type="journal article" date="2020" name="J Insects Food Feed">
        <title>The yellow mealworm (Tenebrio molitor) genome: a resource for the emerging insects as food and feed industry.</title>
        <authorList>
            <person name="Eriksson T."/>
            <person name="Andere A."/>
            <person name="Kelstrup H."/>
            <person name="Emery V."/>
            <person name="Picard C."/>
        </authorList>
    </citation>
    <scope>NUCLEOTIDE SEQUENCE</scope>
    <source>
        <strain evidence="4">Stoneville</strain>
        <tissue evidence="4">Whole head</tissue>
    </source>
</reference>
<dbReference type="Pfam" id="PF00188">
    <property type="entry name" value="CAP"/>
    <property type="match status" value="1"/>
</dbReference>
<dbReference type="CDD" id="cd05380">
    <property type="entry name" value="CAP_euk"/>
    <property type="match status" value="1"/>
</dbReference>
<evidence type="ECO:0000313" key="4">
    <source>
        <dbReference type="EMBL" id="KAH0819710.1"/>
    </source>
</evidence>
<evidence type="ECO:0000259" key="3">
    <source>
        <dbReference type="SMART" id="SM00198"/>
    </source>
</evidence>
<feature type="domain" description="SCP" evidence="3">
    <location>
        <begin position="105"/>
        <end position="270"/>
    </location>
</feature>
<dbReference type="SMART" id="SM00198">
    <property type="entry name" value="SCP"/>
    <property type="match status" value="1"/>
</dbReference>
<dbReference type="InterPro" id="IPR014044">
    <property type="entry name" value="CAP_dom"/>
</dbReference>
<dbReference type="GO" id="GO:0005576">
    <property type="term" value="C:extracellular region"/>
    <property type="evidence" value="ECO:0007669"/>
    <property type="project" value="UniProtKB-SubCell"/>
</dbReference>
<dbReference type="InterPro" id="IPR001283">
    <property type="entry name" value="CRISP-related"/>
</dbReference>
<comment type="caution">
    <text evidence="4">The sequence shown here is derived from an EMBL/GenBank/DDBJ whole genome shotgun (WGS) entry which is preliminary data.</text>
</comment>
<proteinExistence type="predicted"/>
<comment type="subcellular location">
    <subcellularLocation>
        <location evidence="1">Secreted</location>
    </subcellularLocation>
</comment>
<dbReference type="Proteomes" id="UP000719412">
    <property type="component" value="Unassembled WGS sequence"/>
</dbReference>
<evidence type="ECO:0000256" key="2">
    <source>
        <dbReference type="ARBA" id="ARBA00022525"/>
    </source>
</evidence>
<organism evidence="4 5">
    <name type="scientific">Tenebrio molitor</name>
    <name type="common">Yellow mealworm beetle</name>
    <dbReference type="NCBI Taxonomy" id="7067"/>
    <lineage>
        <taxon>Eukaryota</taxon>
        <taxon>Metazoa</taxon>
        <taxon>Ecdysozoa</taxon>
        <taxon>Arthropoda</taxon>
        <taxon>Hexapoda</taxon>
        <taxon>Insecta</taxon>
        <taxon>Pterygota</taxon>
        <taxon>Neoptera</taxon>
        <taxon>Endopterygota</taxon>
        <taxon>Coleoptera</taxon>
        <taxon>Polyphaga</taxon>
        <taxon>Cucujiformia</taxon>
        <taxon>Tenebrionidae</taxon>
        <taxon>Tenebrio</taxon>
    </lineage>
</organism>
<dbReference type="SUPFAM" id="SSF55797">
    <property type="entry name" value="PR-1-like"/>
    <property type="match status" value="1"/>
</dbReference>
<accession>A0A8J6LFK3</accession>
<protein>
    <recommendedName>
        <fullName evidence="3">SCP domain-containing protein</fullName>
    </recommendedName>
</protein>
<evidence type="ECO:0000256" key="1">
    <source>
        <dbReference type="ARBA" id="ARBA00004613"/>
    </source>
</evidence>
<dbReference type="EMBL" id="JABDTM020013918">
    <property type="protein sequence ID" value="KAH0819710.1"/>
    <property type="molecule type" value="Genomic_DNA"/>
</dbReference>
<keyword evidence="5" id="KW-1185">Reference proteome</keyword>
<name>A0A8J6LFK3_TENMO</name>
<keyword evidence="2" id="KW-0964">Secreted</keyword>
<dbReference type="AlphaFoldDB" id="A0A8J6LFK3"/>
<sequence>MSKDERVKNQVSNDQSYLKLCGVVEPVPNDTLKSTVNGSFMVRNTIPLEEPQANTTLMFMVEDAEEKVDFMTFDYCKLPCGTVKHSACKCKMRAPRTYTAEGVVEFRQSVLDKHNKLRNMVASGNESNEFMFGKTASNMMVINYDLELEYIAKCFGGYYVYGHDTCRRTVDKAWVGQNLAGTGGNSSTAHMLNMERWYNEVKLINKADYLFPHFSGGTPKEGTIYHFTQFIWASMTHLGCARVWNPKNKADGGAWRYTMLCNYKGLNGKAMNVKDEVIFKLGEPCSECPSNMTCNDKYTSLCGKLEPVPTGPGRAKGSERLVPSRIISFILMTSSIDIKRWQLPSRDTPLQRTSDLQEPSTRYLGVFRFSGIHPSKCLHQVTHLTRIENRIGHFQERYTFRTLNSNNQIAIQILHTSFK</sequence>
<evidence type="ECO:0000313" key="5">
    <source>
        <dbReference type="Proteomes" id="UP000719412"/>
    </source>
</evidence>
<gene>
    <name evidence="4" type="ORF">GEV33_003082</name>
</gene>
<dbReference type="Gene3D" id="3.40.33.10">
    <property type="entry name" value="CAP"/>
    <property type="match status" value="1"/>
</dbReference>
<dbReference type="PANTHER" id="PTHR10334">
    <property type="entry name" value="CYSTEINE-RICH SECRETORY PROTEIN-RELATED"/>
    <property type="match status" value="1"/>
</dbReference>
<reference evidence="4" key="2">
    <citation type="submission" date="2021-08" db="EMBL/GenBank/DDBJ databases">
        <authorList>
            <person name="Eriksson T."/>
        </authorList>
    </citation>
    <scope>NUCLEOTIDE SEQUENCE</scope>
    <source>
        <strain evidence="4">Stoneville</strain>
        <tissue evidence="4">Whole head</tissue>
    </source>
</reference>